<dbReference type="EMBL" id="JANCYU010000036">
    <property type="protein sequence ID" value="KAK4526063.1"/>
    <property type="molecule type" value="Genomic_DNA"/>
</dbReference>
<protein>
    <submittedName>
        <fullName evidence="2">Uncharacterized protein</fullName>
    </submittedName>
</protein>
<gene>
    <name evidence="2" type="ORF">GAYE_SCF19G3974</name>
</gene>
<sequence length="290" mass="32634">MSSLLRGGTAMLVGCSKRILSLSRSCSISSRELYCKSAYRGLKRSEWLHERYFSKDAGDGKQEDKTGDSKKSSSDELDDIFEVTVKQEDQEAAERRAKEAKERKPKSATPSKPEIPKQVEEQLVKEFEKAVSGSAAQSILEKYGLTKHHISVLSACSVSTQRLHAGPVERFGPIPIEKRVIGYIHLDILDVPLPVKAAIRRMTGQHYKGDFVKLACEKYPTSIENLVHVIWTMETIVRTAKESVGIQVDRTPLSSWSELMQCVESTGYGKQTIDYLNMSYERSRPMEKQS</sequence>
<comment type="caution">
    <text evidence="2">The sequence shown here is derived from an EMBL/GenBank/DDBJ whole genome shotgun (WGS) entry which is preliminary data.</text>
</comment>
<reference evidence="2 3" key="1">
    <citation type="submission" date="2022-07" db="EMBL/GenBank/DDBJ databases">
        <title>Genome-wide signatures of adaptation to extreme environments.</title>
        <authorList>
            <person name="Cho C.H."/>
            <person name="Yoon H.S."/>
        </authorList>
    </citation>
    <scope>NUCLEOTIDE SEQUENCE [LARGE SCALE GENOMIC DNA]</scope>
    <source>
        <strain evidence="2 3">108.79 E11</strain>
    </source>
</reference>
<evidence type="ECO:0000313" key="2">
    <source>
        <dbReference type="EMBL" id="KAK4526063.1"/>
    </source>
</evidence>
<feature type="compositionally biased region" description="Basic and acidic residues" evidence="1">
    <location>
        <begin position="85"/>
        <end position="102"/>
    </location>
</feature>
<evidence type="ECO:0000313" key="3">
    <source>
        <dbReference type="Proteomes" id="UP001300502"/>
    </source>
</evidence>
<dbReference type="Proteomes" id="UP001300502">
    <property type="component" value="Unassembled WGS sequence"/>
</dbReference>
<dbReference type="AlphaFoldDB" id="A0AAV9IFM4"/>
<feature type="compositionally biased region" description="Basic and acidic residues" evidence="1">
    <location>
        <begin position="57"/>
        <end position="74"/>
    </location>
</feature>
<name>A0AAV9IFM4_9RHOD</name>
<keyword evidence="3" id="KW-1185">Reference proteome</keyword>
<organism evidence="2 3">
    <name type="scientific">Galdieria yellowstonensis</name>
    <dbReference type="NCBI Taxonomy" id="3028027"/>
    <lineage>
        <taxon>Eukaryota</taxon>
        <taxon>Rhodophyta</taxon>
        <taxon>Bangiophyceae</taxon>
        <taxon>Galdieriales</taxon>
        <taxon>Galdieriaceae</taxon>
        <taxon>Galdieria</taxon>
    </lineage>
</organism>
<feature type="region of interest" description="Disordered" evidence="1">
    <location>
        <begin position="57"/>
        <end position="118"/>
    </location>
</feature>
<evidence type="ECO:0000256" key="1">
    <source>
        <dbReference type="SAM" id="MobiDB-lite"/>
    </source>
</evidence>
<proteinExistence type="predicted"/>
<accession>A0AAV9IFM4</accession>